<organism evidence="4 5">
    <name type="scientific">Rhamnusium bicolor</name>
    <dbReference type="NCBI Taxonomy" id="1586634"/>
    <lineage>
        <taxon>Eukaryota</taxon>
        <taxon>Metazoa</taxon>
        <taxon>Ecdysozoa</taxon>
        <taxon>Arthropoda</taxon>
        <taxon>Hexapoda</taxon>
        <taxon>Insecta</taxon>
        <taxon>Pterygota</taxon>
        <taxon>Neoptera</taxon>
        <taxon>Endopterygota</taxon>
        <taxon>Coleoptera</taxon>
        <taxon>Polyphaga</taxon>
        <taxon>Cucujiformia</taxon>
        <taxon>Chrysomeloidea</taxon>
        <taxon>Cerambycidae</taxon>
        <taxon>Lepturinae</taxon>
        <taxon>Rhagiini</taxon>
        <taxon>Rhamnusium</taxon>
    </lineage>
</organism>
<name>A0AAV8ZH09_9CUCU</name>
<comment type="cofactor">
    <cofactor evidence="1">
        <name>a divalent metal cation</name>
        <dbReference type="ChEBI" id="CHEBI:60240"/>
    </cofactor>
</comment>
<evidence type="ECO:0000256" key="2">
    <source>
        <dbReference type="ARBA" id="ARBA00022723"/>
    </source>
</evidence>
<evidence type="ECO:0000259" key="3">
    <source>
        <dbReference type="Pfam" id="PF13359"/>
    </source>
</evidence>
<sequence length="104" mass="12315">MGKCRPDAAFPLQRHIMKPYPFKNMTREQRIFNYRLSRGRRVVKNSFGIIANRFRILLHPINFSRDKVVAITKACYVLHKFLLEQSHQSTIRDCDVGFEDGYIQ</sequence>
<feature type="domain" description="DDE Tnp4" evidence="3">
    <location>
        <begin position="7"/>
        <end position="79"/>
    </location>
</feature>
<reference evidence="4" key="1">
    <citation type="journal article" date="2023" name="Insect Mol. Biol.">
        <title>Genome sequencing provides insights into the evolution of gene families encoding plant cell wall-degrading enzymes in longhorned beetles.</title>
        <authorList>
            <person name="Shin N.R."/>
            <person name="Okamura Y."/>
            <person name="Kirsch R."/>
            <person name="Pauchet Y."/>
        </authorList>
    </citation>
    <scope>NUCLEOTIDE SEQUENCE</scope>
    <source>
        <strain evidence="4">RBIC_L_NR</strain>
    </source>
</reference>
<dbReference type="AlphaFoldDB" id="A0AAV8ZH09"/>
<evidence type="ECO:0000313" key="5">
    <source>
        <dbReference type="Proteomes" id="UP001162156"/>
    </source>
</evidence>
<dbReference type="GO" id="GO:0046872">
    <property type="term" value="F:metal ion binding"/>
    <property type="evidence" value="ECO:0007669"/>
    <property type="project" value="UniProtKB-KW"/>
</dbReference>
<gene>
    <name evidence="4" type="ORF">NQ314_005464</name>
</gene>
<proteinExistence type="predicted"/>
<dbReference type="Proteomes" id="UP001162156">
    <property type="component" value="Unassembled WGS sequence"/>
</dbReference>
<accession>A0AAV8ZH09</accession>
<evidence type="ECO:0000256" key="1">
    <source>
        <dbReference type="ARBA" id="ARBA00001968"/>
    </source>
</evidence>
<evidence type="ECO:0000313" key="4">
    <source>
        <dbReference type="EMBL" id="KAJ8963673.1"/>
    </source>
</evidence>
<protein>
    <recommendedName>
        <fullName evidence="3">DDE Tnp4 domain-containing protein</fullName>
    </recommendedName>
</protein>
<keyword evidence="5" id="KW-1185">Reference proteome</keyword>
<comment type="caution">
    <text evidence="4">The sequence shown here is derived from an EMBL/GenBank/DDBJ whole genome shotgun (WGS) entry which is preliminary data.</text>
</comment>
<dbReference type="InterPro" id="IPR027806">
    <property type="entry name" value="HARBI1_dom"/>
</dbReference>
<keyword evidence="2" id="KW-0479">Metal-binding</keyword>
<dbReference type="EMBL" id="JANEYF010001517">
    <property type="protein sequence ID" value="KAJ8963673.1"/>
    <property type="molecule type" value="Genomic_DNA"/>
</dbReference>
<dbReference type="Pfam" id="PF13359">
    <property type="entry name" value="DDE_Tnp_4"/>
    <property type="match status" value="1"/>
</dbReference>